<organism evidence="2 4">
    <name type="scientific">Legionella jamestowniensis</name>
    <dbReference type="NCBI Taxonomy" id="455"/>
    <lineage>
        <taxon>Bacteria</taxon>
        <taxon>Pseudomonadati</taxon>
        <taxon>Pseudomonadota</taxon>
        <taxon>Gammaproteobacteria</taxon>
        <taxon>Legionellales</taxon>
        <taxon>Legionellaceae</taxon>
        <taxon>Legionella</taxon>
    </lineage>
</organism>
<gene>
    <name evidence="3" type="ORF">A8135_02805</name>
    <name evidence="2" type="ORF">Ljam_1092</name>
</gene>
<evidence type="ECO:0000313" key="4">
    <source>
        <dbReference type="Proteomes" id="UP000054715"/>
    </source>
</evidence>
<evidence type="ECO:0000256" key="1">
    <source>
        <dbReference type="SAM" id="MobiDB-lite"/>
    </source>
</evidence>
<dbReference type="RefSeq" id="WP_058449122.1">
    <property type="nucleotide sequence ID" value="NZ_CAAAJF010000012.1"/>
</dbReference>
<protein>
    <submittedName>
        <fullName evidence="2">Glycosyltransferase</fullName>
    </submittedName>
</protein>
<dbReference type="Proteomes" id="UP000054715">
    <property type="component" value="Unassembled WGS sequence"/>
</dbReference>
<dbReference type="PATRIC" id="fig|455.5.peg.1157"/>
<dbReference type="EMBL" id="LYOZ01000037">
    <property type="protein sequence ID" value="OCH97422.1"/>
    <property type="molecule type" value="Genomic_DNA"/>
</dbReference>
<feature type="compositionally biased region" description="Basic and acidic residues" evidence="1">
    <location>
        <begin position="530"/>
        <end position="543"/>
    </location>
</feature>
<sequence length="552" mass="62760">MKARTETTQPIPSLFQYIWVGGPINADDLTQICELATTSRDSQFKTILWTDDEKNIQKTLERINLGASIYQQKRFGPRLWRRGPDIANPNSAASLGIEVNAKQFNIEVKSIHELLALLKTDPIFSDEETNQFMFNVLREAIGHRNLASVSDLIRYCSLYYFGGYYLDTELRAHISPRPLTADTSSLGIIGNFFIGLAETENIKRSFRLPYEEKYEIYGNNDAFGVTSRHPILRVAIQKTLNFYKKLDRDSIISSEYIALWMEQNHIPLDPFDRAFIEKLSLDENKTLKATFMNSLLDISFSLRLLKNTKIDSKEDPNEIQNKQADLIKALEELIEKTSSKLGLDPKKYTVPTAKKGFIASIQSLIHGNKNNTVVSVLSKKLLKHINLEIKQHQKQYGFGYEKATEMDAKRYPYQKGIKETGSKRRKHTVKAAVNSFCDAVTEFLHYHDNKGNSPYTPEEMAKFPTETLTEANFKENALELGASLGESTIMLADCSIQMAYANSWLKVDRSTKPSFDDSELPSKTKHSFFKKKESKVASTKEETGPEVAINVI</sequence>
<dbReference type="EMBL" id="LNYG01000013">
    <property type="protein sequence ID" value="KTD06897.1"/>
    <property type="molecule type" value="Genomic_DNA"/>
</dbReference>
<evidence type="ECO:0000313" key="3">
    <source>
        <dbReference type="EMBL" id="OCH97422.1"/>
    </source>
</evidence>
<accession>A0A0W0UG96</accession>
<keyword evidence="2" id="KW-0808">Transferase</keyword>
<proteinExistence type="predicted"/>
<evidence type="ECO:0000313" key="2">
    <source>
        <dbReference type="EMBL" id="KTD06897.1"/>
    </source>
</evidence>
<dbReference type="InterPro" id="IPR029044">
    <property type="entry name" value="Nucleotide-diphossugar_trans"/>
</dbReference>
<dbReference type="Gene3D" id="3.90.550.20">
    <property type="match status" value="1"/>
</dbReference>
<dbReference type="Proteomes" id="UP000093336">
    <property type="component" value="Unassembled WGS sequence"/>
</dbReference>
<evidence type="ECO:0000313" key="5">
    <source>
        <dbReference type="Proteomes" id="UP000093336"/>
    </source>
</evidence>
<dbReference type="STRING" id="455.Ljam_1092"/>
<dbReference type="AlphaFoldDB" id="A0A0W0UG96"/>
<reference evidence="2 4" key="1">
    <citation type="submission" date="2015-11" db="EMBL/GenBank/DDBJ databases">
        <title>Genomic analysis of 38 Legionella species identifies large and diverse effector repertoires.</title>
        <authorList>
            <person name="Burstein D."/>
            <person name="Amaro F."/>
            <person name="Zusman T."/>
            <person name="Lifshitz Z."/>
            <person name="Cohen O."/>
            <person name="Gilbert J.A."/>
            <person name="Pupko T."/>
            <person name="Shuman H.A."/>
            <person name="Segal G."/>
        </authorList>
    </citation>
    <scope>NUCLEOTIDE SEQUENCE [LARGE SCALE GENOMIC DNA]</scope>
    <source>
        <strain evidence="2 4">JA-26-G1-E2</strain>
    </source>
</reference>
<reference evidence="3 5" key="2">
    <citation type="submission" date="2016-05" db="EMBL/GenBank/DDBJ databases">
        <authorList>
            <person name="Prochazka B."/>
            <person name="Indra A."/>
            <person name="Hasenberger P."/>
            <person name="Blaschitz M."/>
            <person name="Wagner L."/>
            <person name="Wewalka G."/>
            <person name="Sorschag S."/>
            <person name="Schmid D."/>
            <person name="Ruppitsch W."/>
        </authorList>
    </citation>
    <scope>NUCLEOTIDE SEQUENCE [LARGE SCALE GENOMIC DNA]</scope>
    <source>
        <strain evidence="3 5">974010_12</strain>
    </source>
</reference>
<feature type="region of interest" description="Disordered" evidence="1">
    <location>
        <begin position="512"/>
        <end position="552"/>
    </location>
</feature>
<comment type="caution">
    <text evidence="2">The sequence shown here is derived from an EMBL/GenBank/DDBJ whole genome shotgun (WGS) entry which is preliminary data.</text>
</comment>
<keyword evidence="5" id="KW-1185">Reference proteome</keyword>
<dbReference type="OrthoDB" id="9802987at2"/>
<name>A0A0W0UG96_9GAMM</name>
<dbReference type="GO" id="GO:0016740">
    <property type="term" value="F:transferase activity"/>
    <property type="evidence" value="ECO:0007669"/>
    <property type="project" value="UniProtKB-KW"/>
</dbReference>
<dbReference type="SUPFAM" id="SSF53448">
    <property type="entry name" value="Nucleotide-diphospho-sugar transferases"/>
    <property type="match status" value="1"/>
</dbReference>